<organism evidence="2 3">
    <name type="scientific">Microbulbifer hydrolyticus</name>
    <dbReference type="NCBI Taxonomy" id="48074"/>
    <lineage>
        <taxon>Bacteria</taxon>
        <taxon>Pseudomonadati</taxon>
        <taxon>Pseudomonadota</taxon>
        <taxon>Gammaproteobacteria</taxon>
        <taxon>Cellvibrionales</taxon>
        <taxon>Microbulbiferaceae</taxon>
        <taxon>Microbulbifer</taxon>
    </lineage>
</organism>
<evidence type="ECO:0000313" key="3">
    <source>
        <dbReference type="Proteomes" id="UP000563601"/>
    </source>
</evidence>
<protein>
    <submittedName>
        <fullName evidence="2">Uncharacterized protein</fullName>
    </submittedName>
</protein>
<keyword evidence="1" id="KW-0472">Membrane</keyword>
<keyword evidence="1" id="KW-1133">Transmembrane helix</keyword>
<accession>A0AA89PKI1</accession>
<dbReference type="AlphaFoldDB" id="A0AA89PKI1"/>
<evidence type="ECO:0000256" key="1">
    <source>
        <dbReference type="SAM" id="Phobius"/>
    </source>
</evidence>
<comment type="caution">
    <text evidence="2">The sequence shown here is derived from an EMBL/GenBank/DDBJ whole genome shotgun (WGS) entry which is preliminary data.</text>
</comment>
<reference evidence="2 3" key="1">
    <citation type="submission" date="2020-08" db="EMBL/GenBank/DDBJ databases">
        <title>Genomic Encyclopedia of Type Strains, Phase IV (KMG-IV): sequencing the most valuable type-strain genomes for metagenomic binning, comparative biology and taxonomic classification.</title>
        <authorList>
            <person name="Goeker M."/>
        </authorList>
    </citation>
    <scope>NUCLEOTIDE SEQUENCE [LARGE SCALE GENOMIC DNA]</scope>
    <source>
        <strain evidence="2 3">DSM 11525</strain>
    </source>
</reference>
<dbReference type="Proteomes" id="UP000563601">
    <property type="component" value="Unassembled WGS sequence"/>
</dbReference>
<name>A0AA89PKI1_9GAMM</name>
<evidence type="ECO:0000313" key="2">
    <source>
        <dbReference type="EMBL" id="MBB5213111.1"/>
    </source>
</evidence>
<proteinExistence type="predicted"/>
<keyword evidence="1" id="KW-0812">Transmembrane</keyword>
<dbReference type="EMBL" id="JACHHR010000006">
    <property type="protein sequence ID" value="MBB5213111.1"/>
    <property type="molecule type" value="Genomic_DNA"/>
</dbReference>
<feature type="transmembrane region" description="Helical" evidence="1">
    <location>
        <begin position="64"/>
        <end position="83"/>
    </location>
</feature>
<gene>
    <name evidence="2" type="ORF">HNQ53_003358</name>
</gene>
<sequence>MFGMIFYKLKEIRDHKYFFRKCKRCGLYSDVADYPCGHCGKMDEKELIEFLKLREREVEGNNNLGLVFGVVAVVISLLIMSTFF</sequence>